<proteinExistence type="predicted"/>
<dbReference type="RefSeq" id="WP_194502368.1">
    <property type="nucleotide sequence ID" value="NZ_JADIVZ010000002.1"/>
</dbReference>
<keyword evidence="3" id="KW-1185">Reference proteome</keyword>
<accession>A0A930Y5C4</accession>
<feature type="chain" id="PRO_5038503668" evidence="1">
    <location>
        <begin position="24"/>
        <end position="151"/>
    </location>
</feature>
<comment type="caution">
    <text evidence="2">The sequence shown here is derived from an EMBL/GenBank/DDBJ whole genome shotgun (WGS) entry which is preliminary data.</text>
</comment>
<feature type="signal peptide" evidence="1">
    <location>
        <begin position="1"/>
        <end position="23"/>
    </location>
</feature>
<keyword evidence="1" id="KW-0732">Signal</keyword>
<name>A0A930Y5C4_9ACTN</name>
<dbReference type="AlphaFoldDB" id="A0A930Y5C4"/>
<evidence type="ECO:0000256" key="1">
    <source>
        <dbReference type="SAM" id="SignalP"/>
    </source>
</evidence>
<evidence type="ECO:0000313" key="3">
    <source>
        <dbReference type="Proteomes" id="UP000656804"/>
    </source>
</evidence>
<evidence type="ECO:0000313" key="2">
    <source>
        <dbReference type="EMBL" id="MBF4161105.1"/>
    </source>
</evidence>
<sequence length="151" mass="16397">MNRTVARLLTSLLAGLLAPSLLGASPARSETTSYDFKVTSGSSYFQGGVKFSTSKYLAWKGKLRGPYCEGNRYAVATIRVKLRGVDQLQEYRALRTCDGATSGEGVIKPRRKMVWARAVLYVCDSDKASACGAPKAIGPTMKRHYPPQQSG</sequence>
<organism evidence="2 3">
    <name type="scientific">Nocardioides acrostichi</name>
    <dbReference type="NCBI Taxonomy" id="2784339"/>
    <lineage>
        <taxon>Bacteria</taxon>
        <taxon>Bacillati</taxon>
        <taxon>Actinomycetota</taxon>
        <taxon>Actinomycetes</taxon>
        <taxon>Propionibacteriales</taxon>
        <taxon>Nocardioidaceae</taxon>
        <taxon>Nocardioides</taxon>
    </lineage>
</organism>
<reference evidence="2" key="1">
    <citation type="submission" date="2020-11" db="EMBL/GenBank/DDBJ databases">
        <title>Nocardioides sp. CBS4Y-1, whole genome shotgun sequence.</title>
        <authorList>
            <person name="Tuo L."/>
        </authorList>
    </citation>
    <scope>NUCLEOTIDE SEQUENCE</scope>
    <source>
        <strain evidence="2">CBS4Y-1</strain>
    </source>
</reference>
<dbReference type="Proteomes" id="UP000656804">
    <property type="component" value="Unassembled WGS sequence"/>
</dbReference>
<gene>
    <name evidence="2" type="ORF">ISG29_05335</name>
</gene>
<protein>
    <submittedName>
        <fullName evidence="2">Uncharacterized protein</fullName>
    </submittedName>
</protein>
<dbReference type="EMBL" id="JADIVZ010000002">
    <property type="protein sequence ID" value="MBF4161105.1"/>
    <property type="molecule type" value="Genomic_DNA"/>
</dbReference>